<evidence type="ECO:0000256" key="9">
    <source>
        <dbReference type="PROSITE-ProRule" id="PRU10141"/>
    </source>
</evidence>
<dbReference type="Gene3D" id="3.30.200.20">
    <property type="entry name" value="Phosphorylase Kinase, domain 1"/>
    <property type="match status" value="1"/>
</dbReference>
<gene>
    <name evidence="12" type="ORF">WJM97_05885</name>
</gene>
<dbReference type="InterPro" id="IPR000719">
    <property type="entry name" value="Prot_kinase_dom"/>
</dbReference>
<protein>
    <recommendedName>
        <fullName evidence="1">non-specific serine/threonine protein kinase</fullName>
        <ecNumber evidence="1">2.7.11.1</ecNumber>
    </recommendedName>
</protein>
<keyword evidence="3" id="KW-0808">Transferase</keyword>
<keyword evidence="4 9" id="KW-0547">Nucleotide-binding</keyword>
<feature type="domain" description="Protein kinase" evidence="11">
    <location>
        <begin position="10"/>
        <end position="269"/>
    </location>
</feature>
<reference evidence="12 13" key="1">
    <citation type="submission" date="2024-04" db="EMBL/GenBank/DDBJ databases">
        <title>Okeanomitos corallinicola gen. &amp; sp. nov. (Nostocales, Cyanobacteria), a new toxic marine heterocyst-forming cyanobacterium from a coral reef.</title>
        <authorList>
            <person name="Li H."/>
            <person name="Li R."/>
            <person name="Kang J."/>
            <person name="Hii K.S."/>
            <person name="Mohamed H.F."/>
            <person name="Xu X."/>
            <person name="Luo Z."/>
        </authorList>
    </citation>
    <scope>NUCLEOTIDE SEQUENCE [LARGE SCALE GENOMIC DNA]</scope>
    <source>
        <strain evidence="12 13">TIOX110</strain>
    </source>
</reference>
<keyword evidence="10" id="KW-0812">Transmembrane</keyword>
<dbReference type="PANTHER" id="PTHR24363">
    <property type="entry name" value="SERINE/THREONINE PROTEIN KINASE"/>
    <property type="match status" value="1"/>
</dbReference>
<dbReference type="RefSeq" id="WP_353932113.1">
    <property type="nucleotide sequence ID" value="NZ_CP150886.1"/>
</dbReference>
<dbReference type="InterPro" id="IPR011009">
    <property type="entry name" value="Kinase-like_dom_sf"/>
</dbReference>
<keyword evidence="2" id="KW-0723">Serine/threonine-protein kinase</keyword>
<keyword evidence="5 12" id="KW-0418">Kinase</keyword>
<evidence type="ECO:0000256" key="2">
    <source>
        <dbReference type="ARBA" id="ARBA00022527"/>
    </source>
</evidence>
<dbReference type="Gene3D" id="1.10.510.10">
    <property type="entry name" value="Transferase(Phosphotransferase) domain 1"/>
    <property type="match status" value="1"/>
</dbReference>
<comment type="catalytic activity">
    <reaction evidence="7">
        <text>L-threonyl-[protein] + ATP = O-phospho-L-threonyl-[protein] + ADP + H(+)</text>
        <dbReference type="Rhea" id="RHEA:46608"/>
        <dbReference type="Rhea" id="RHEA-COMP:11060"/>
        <dbReference type="Rhea" id="RHEA-COMP:11605"/>
        <dbReference type="ChEBI" id="CHEBI:15378"/>
        <dbReference type="ChEBI" id="CHEBI:30013"/>
        <dbReference type="ChEBI" id="CHEBI:30616"/>
        <dbReference type="ChEBI" id="CHEBI:61977"/>
        <dbReference type="ChEBI" id="CHEBI:456216"/>
        <dbReference type="EC" id="2.7.11.1"/>
    </reaction>
</comment>
<dbReference type="PROSITE" id="PS00107">
    <property type="entry name" value="PROTEIN_KINASE_ATP"/>
    <property type="match status" value="1"/>
</dbReference>
<dbReference type="GO" id="GO:0016301">
    <property type="term" value="F:kinase activity"/>
    <property type="evidence" value="ECO:0007669"/>
    <property type="project" value="UniProtKB-KW"/>
</dbReference>
<evidence type="ECO:0000256" key="1">
    <source>
        <dbReference type="ARBA" id="ARBA00012513"/>
    </source>
</evidence>
<keyword evidence="10" id="KW-1133">Transmembrane helix</keyword>
<evidence type="ECO:0000256" key="10">
    <source>
        <dbReference type="SAM" id="Phobius"/>
    </source>
</evidence>
<dbReference type="PANTHER" id="PTHR24363:SF0">
    <property type="entry name" value="SERINE_THREONINE KINASE LIKE DOMAIN CONTAINING 1"/>
    <property type="match status" value="1"/>
</dbReference>
<organism evidence="12 13">
    <name type="scientific">Okeanomitos corallinicola TIOX110</name>
    <dbReference type="NCBI Taxonomy" id="3133117"/>
    <lineage>
        <taxon>Bacteria</taxon>
        <taxon>Bacillati</taxon>
        <taxon>Cyanobacteriota</taxon>
        <taxon>Cyanophyceae</taxon>
        <taxon>Nostocales</taxon>
        <taxon>Aphanizomenonaceae</taxon>
        <taxon>Okeanomitos</taxon>
    </lineage>
</organism>
<feature type="binding site" evidence="9">
    <location>
        <position position="41"/>
    </location>
    <ligand>
        <name>ATP</name>
        <dbReference type="ChEBI" id="CHEBI:30616"/>
    </ligand>
</feature>
<evidence type="ECO:0000313" key="13">
    <source>
        <dbReference type="Proteomes" id="UP001483337"/>
    </source>
</evidence>
<dbReference type="InterPro" id="IPR017441">
    <property type="entry name" value="Protein_kinase_ATP_BS"/>
</dbReference>
<comment type="catalytic activity">
    <reaction evidence="8">
        <text>L-seryl-[protein] + ATP = O-phospho-L-seryl-[protein] + ADP + H(+)</text>
        <dbReference type="Rhea" id="RHEA:17989"/>
        <dbReference type="Rhea" id="RHEA-COMP:9863"/>
        <dbReference type="Rhea" id="RHEA-COMP:11604"/>
        <dbReference type="ChEBI" id="CHEBI:15378"/>
        <dbReference type="ChEBI" id="CHEBI:29999"/>
        <dbReference type="ChEBI" id="CHEBI:30616"/>
        <dbReference type="ChEBI" id="CHEBI:83421"/>
        <dbReference type="ChEBI" id="CHEBI:456216"/>
        <dbReference type="EC" id="2.7.11.1"/>
    </reaction>
</comment>
<dbReference type="CDD" id="cd14014">
    <property type="entry name" value="STKc_PknB_like"/>
    <property type="match status" value="1"/>
</dbReference>
<dbReference type="SUPFAM" id="SSF56112">
    <property type="entry name" value="Protein kinase-like (PK-like)"/>
    <property type="match status" value="1"/>
</dbReference>
<evidence type="ECO:0000256" key="3">
    <source>
        <dbReference type="ARBA" id="ARBA00022679"/>
    </source>
</evidence>
<sequence length="467" mass="52155">MIGRIIDGRYQIIKEIGNGAFGTTYLAEDSKRPGNPQCVVKHFTPENQDPELLKKAEELFDREAKILEKLGKHPQIPQLLAHIAENQDFFIVQEYIEGHDISQELPAGVLLSEDFVLKLLIEILEILVVIHEQEVIHRDLKPQNIRRRTTDKKIVIIDFGAVKQISTQNLGNQAQKHPTFIGTPGYTPPEQANGNPVFSSDIYAVGMIGIQALTGIQPQSLQPDSRTGKIIWKNDLQVSKKLANVLDKMVSYHHQDRYHTASLALKALVPLKPKSSQPLPIGGSFISKGLLLKIATSGLGIVGIILMVLFFNRPQSECGGNLASYENTEYKLSLEYPQCWFKNTTPNAVSGKIVSFIQPQTSARLIINSFEYLGTLDKLQEIQEQDITNNLADGKVVQKTESTIYFSNKEGRKIIATGKNGEEEIKNMYVMTLSDNMAYVITYSAAIDDYDQFLKTAETTIKSVAIK</sequence>
<dbReference type="EC" id="2.7.11.1" evidence="1"/>
<dbReference type="EMBL" id="CP150886">
    <property type="protein sequence ID" value="WZB89209.1"/>
    <property type="molecule type" value="Genomic_DNA"/>
</dbReference>
<dbReference type="PROSITE" id="PS50011">
    <property type="entry name" value="PROTEIN_KINASE_DOM"/>
    <property type="match status" value="1"/>
</dbReference>
<evidence type="ECO:0000259" key="11">
    <source>
        <dbReference type="PROSITE" id="PS50011"/>
    </source>
</evidence>
<name>A0ABZ2UUY3_9CYAN</name>
<dbReference type="Gene3D" id="3.40.1000.10">
    <property type="entry name" value="Mog1/PsbP, alpha/beta/alpha sandwich"/>
    <property type="match status" value="1"/>
</dbReference>
<keyword evidence="6 9" id="KW-0067">ATP-binding</keyword>
<keyword evidence="10" id="KW-0472">Membrane</keyword>
<proteinExistence type="predicted"/>
<keyword evidence="13" id="KW-1185">Reference proteome</keyword>
<evidence type="ECO:0000256" key="6">
    <source>
        <dbReference type="ARBA" id="ARBA00022840"/>
    </source>
</evidence>
<evidence type="ECO:0000256" key="8">
    <source>
        <dbReference type="ARBA" id="ARBA00048679"/>
    </source>
</evidence>
<dbReference type="Pfam" id="PF00069">
    <property type="entry name" value="Pkinase"/>
    <property type="match status" value="1"/>
</dbReference>
<accession>A0ABZ2UUY3</accession>
<dbReference type="SMART" id="SM00220">
    <property type="entry name" value="S_TKc"/>
    <property type="match status" value="1"/>
</dbReference>
<evidence type="ECO:0000256" key="7">
    <source>
        <dbReference type="ARBA" id="ARBA00047899"/>
    </source>
</evidence>
<evidence type="ECO:0000256" key="4">
    <source>
        <dbReference type="ARBA" id="ARBA00022741"/>
    </source>
</evidence>
<evidence type="ECO:0000313" key="12">
    <source>
        <dbReference type="EMBL" id="WZB89209.1"/>
    </source>
</evidence>
<dbReference type="Proteomes" id="UP001483337">
    <property type="component" value="Chromosome"/>
</dbReference>
<feature type="transmembrane region" description="Helical" evidence="10">
    <location>
        <begin position="290"/>
        <end position="311"/>
    </location>
</feature>
<evidence type="ECO:0000256" key="5">
    <source>
        <dbReference type="ARBA" id="ARBA00022777"/>
    </source>
</evidence>